<dbReference type="Proteomes" id="UP001362999">
    <property type="component" value="Unassembled WGS sequence"/>
</dbReference>
<evidence type="ECO:0000313" key="2">
    <source>
        <dbReference type="EMBL" id="KAK6987827.1"/>
    </source>
</evidence>
<organism evidence="2 3">
    <name type="scientific">Favolaschia claudopus</name>
    <dbReference type="NCBI Taxonomy" id="2862362"/>
    <lineage>
        <taxon>Eukaryota</taxon>
        <taxon>Fungi</taxon>
        <taxon>Dikarya</taxon>
        <taxon>Basidiomycota</taxon>
        <taxon>Agaricomycotina</taxon>
        <taxon>Agaricomycetes</taxon>
        <taxon>Agaricomycetidae</taxon>
        <taxon>Agaricales</taxon>
        <taxon>Marasmiineae</taxon>
        <taxon>Mycenaceae</taxon>
        <taxon>Favolaschia</taxon>
    </lineage>
</organism>
<name>A0AAV9ZN89_9AGAR</name>
<feature type="compositionally biased region" description="Polar residues" evidence="1">
    <location>
        <begin position="271"/>
        <end position="283"/>
    </location>
</feature>
<feature type="compositionally biased region" description="Low complexity" evidence="1">
    <location>
        <begin position="178"/>
        <end position="187"/>
    </location>
</feature>
<accession>A0AAV9ZN89</accession>
<feature type="compositionally biased region" description="Pro residues" evidence="1">
    <location>
        <begin position="155"/>
        <end position="169"/>
    </location>
</feature>
<dbReference type="AlphaFoldDB" id="A0AAV9ZN89"/>
<evidence type="ECO:0000313" key="3">
    <source>
        <dbReference type="Proteomes" id="UP001362999"/>
    </source>
</evidence>
<evidence type="ECO:0000256" key="1">
    <source>
        <dbReference type="SAM" id="MobiDB-lite"/>
    </source>
</evidence>
<feature type="compositionally biased region" description="Low complexity" evidence="1">
    <location>
        <begin position="211"/>
        <end position="221"/>
    </location>
</feature>
<feature type="region of interest" description="Disordered" evidence="1">
    <location>
        <begin position="144"/>
        <end position="309"/>
    </location>
</feature>
<dbReference type="EMBL" id="JAWWNJ010000128">
    <property type="protein sequence ID" value="KAK6987827.1"/>
    <property type="molecule type" value="Genomic_DNA"/>
</dbReference>
<sequence>MPITSRVGSPKNEGWVIPPIANSLSIARPDNWDTVPGATGVLDGTQNQGLDVEHSGQKEAGIEDRAARFHRAHGKRTKRYCVDNSGGKCLRDEVKFGSKIPVQTVLICSGKNEPFHRHLRFQSCEDCGHFKWLDPELWAAAQRRKAQAPAYGAPPDFPPDNPPHAPPGPSFALDPALSFSSGPSGSPTSPPSHSPVFPTSQSHPPPPPSLQPRFPSSSPLSTQPRLAASQSKGPCRNGCSHKAGSADCSHKTCKTCCQGQGKGCKYPGHRLQSSTVPSASSDDPTALSRPPPMFSYEEQPPAESAPPPKVYKTPVIAVIK</sequence>
<evidence type="ECO:0008006" key="4">
    <source>
        <dbReference type="Google" id="ProtNLM"/>
    </source>
</evidence>
<reference evidence="2 3" key="1">
    <citation type="journal article" date="2024" name="J Genomics">
        <title>Draft genome sequencing and assembly of Favolaschia claudopus CIRM-BRFM 2984 isolated from oak limbs.</title>
        <authorList>
            <person name="Navarro D."/>
            <person name="Drula E."/>
            <person name="Chaduli D."/>
            <person name="Cazenave R."/>
            <person name="Ahrendt S."/>
            <person name="Wang J."/>
            <person name="Lipzen A."/>
            <person name="Daum C."/>
            <person name="Barry K."/>
            <person name="Grigoriev I.V."/>
            <person name="Favel A."/>
            <person name="Rosso M.N."/>
            <person name="Martin F."/>
        </authorList>
    </citation>
    <scope>NUCLEOTIDE SEQUENCE [LARGE SCALE GENOMIC DNA]</scope>
    <source>
        <strain evidence="2 3">CIRM-BRFM 2984</strain>
    </source>
</reference>
<keyword evidence="3" id="KW-1185">Reference proteome</keyword>
<comment type="caution">
    <text evidence="2">The sequence shown here is derived from an EMBL/GenBank/DDBJ whole genome shotgun (WGS) entry which is preliminary data.</text>
</comment>
<gene>
    <name evidence="2" type="ORF">R3P38DRAFT_3229987</name>
</gene>
<proteinExistence type="predicted"/>
<protein>
    <recommendedName>
        <fullName evidence="4">Zinc finger GRF-type domain-containing protein</fullName>
    </recommendedName>
</protein>
<feature type="compositionally biased region" description="Polar residues" evidence="1">
    <location>
        <begin position="222"/>
        <end position="232"/>
    </location>
</feature>